<dbReference type="STRING" id="543379.A0A232F6L2"/>
<dbReference type="EMBL" id="NNAY01000831">
    <property type="protein sequence ID" value="OXU26285.1"/>
    <property type="molecule type" value="Genomic_DNA"/>
</dbReference>
<dbReference type="PROSITE" id="PS50405">
    <property type="entry name" value="GST_CTER"/>
    <property type="match status" value="2"/>
</dbReference>
<feature type="domain" description="GST N-terminal" evidence="6">
    <location>
        <begin position="2"/>
        <end position="79"/>
    </location>
</feature>
<dbReference type="Gene3D" id="3.40.30.10">
    <property type="entry name" value="Glutaredoxin"/>
    <property type="match status" value="2"/>
</dbReference>
<organism evidence="8 9">
    <name type="scientific">Trichomalopsis sarcophagae</name>
    <dbReference type="NCBI Taxonomy" id="543379"/>
    <lineage>
        <taxon>Eukaryota</taxon>
        <taxon>Metazoa</taxon>
        <taxon>Ecdysozoa</taxon>
        <taxon>Arthropoda</taxon>
        <taxon>Hexapoda</taxon>
        <taxon>Insecta</taxon>
        <taxon>Pterygota</taxon>
        <taxon>Neoptera</taxon>
        <taxon>Endopterygota</taxon>
        <taxon>Hymenoptera</taxon>
        <taxon>Apocrita</taxon>
        <taxon>Proctotrupomorpha</taxon>
        <taxon>Chalcidoidea</taxon>
        <taxon>Pteromalidae</taxon>
        <taxon>Pteromalinae</taxon>
        <taxon>Trichomalopsis</taxon>
    </lineage>
</organism>
<gene>
    <name evidence="8" type="ORF">TSAR_012558</name>
</gene>
<dbReference type="SFLD" id="SFLDG00363">
    <property type="entry name" value="AMPS_(cytGST):_Alpha-__Mu-__Pi"/>
    <property type="match status" value="2"/>
</dbReference>
<evidence type="ECO:0000313" key="8">
    <source>
        <dbReference type="EMBL" id="OXU26285.1"/>
    </source>
</evidence>
<dbReference type="SUPFAM" id="SSF47616">
    <property type="entry name" value="GST C-terminal domain-like"/>
    <property type="match status" value="2"/>
</dbReference>
<dbReference type="InterPro" id="IPR004045">
    <property type="entry name" value="Glutathione_S-Trfase_N"/>
</dbReference>
<sequence>MPTYKLTYLNVTGLGEPLRFLLSYGGADFEDNRINFEDWPKHKPKMPMEQVPILEFDGKIYHQTRAIGRFLAKKYKLYGIDELQDLEIDLNVDDVEDWRTNFSRFFREADEIQKAKLKAFALEKTPFYLGKFEERVKKNGGYFVAGKLSWADVHFAAIAELINNFSEKNNLESYPALTKLYETVRSEPKIKAYLEKRPKTVLEMPSYKLTYFNITALGEQLRYLLSYGGADFEDCRISLEEWPRFKSKMPMEQLPTLEFEGKVYHQGRAIGRYLAKKYNLYGDDELQALEIDYNVDDIEDWRALFAKIFHETEQSLMAKHKAAVFERTPFFLGKFEERVKKNGGYLVGGKLSWADLHFTGIAELINNFTQRNNLESYPALKKLYETVRTEPKIKAYLDKRPKTAL</sequence>
<dbReference type="FunFam" id="3.40.30.10:FF:000035">
    <property type="entry name" value="hematopoietic prostaglandin D synthase"/>
    <property type="match status" value="2"/>
</dbReference>
<evidence type="ECO:0000256" key="4">
    <source>
        <dbReference type="ARBA" id="ARBA00038317"/>
    </source>
</evidence>
<dbReference type="SUPFAM" id="SSF52833">
    <property type="entry name" value="Thioredoxin-like"/>
    <property type="match status" value="2"/>
</dbReference>
<dbReference type="CDD" id="cd03039">
    <property type="entry name" value="GST_N_Sigma_like"/>
    <property type="match status" value="2"/>
</dbReference>
<feature type="domain" description="GST C-terminal" evidence="7">
    <location>
        <begin position="81"/>
        <end position="202"/>
    </location>
</feature>
<dbReference type="CDD" id="cd03192">
    <property type="entry name" value="GST_C_Sigma_like"/>
    <property type="match status" value="2"/>
</dbReference>
<comment type="caution">
    <text evidence="8">The sequence shown here is derived from an EMBL/GenBank/DDBJ whole genome shotgun (WGS) entry which is preliminary data.</text>
</comment>
<dbReference type="PANTHER" id="PTHR11571:SF224">
    <property type="entry name" value="HEMATOPOIETIC PROSTAGLANDIN D SYNTHASE"/>
    <property type="match status" value="1"/>
</dbReference>
<dbReference type="InterPro" id="IPR040079">
    <property type="entry name" value="Glutathione_S-Trfase"/>
</dbReference>
<dbReference type="GO" id="GO:0004364">
    <property type="term" value="F:glutathione transferase activity"/>
    <property type="evidence" value="ECO:0007669"/>
    <property type="project" value="UniProtKB-EC"/>
</dbReference>
<feature type="domain" description="GST N-terminal" evidence="6">
    <location>
        <begin position="205"/>
        <end position="282"/>
    </location>
</feature>
<dbReference type="InterPro" id="IPR004046">
    <property type="entry name" value="GST_C"/>
</dbReference>
<evidence type="ECO:0000259" key="6">
    <source>
        <dbReference type="PROSITE" id="PS50404"/>
    </source>
</evidence>
<evidence type="ECO:0000259" key="7">
    <source>
        <dbReference type="PROSITE" id="PS50405"/>
    </source>
</evidence>
<comment type="subunit">
    <text evidence="1">Homodimer.</text>
</comment>
<dbReference type="InterPro" id="IPR036249">
    <property type="entry name" value="Thioredoxin-like_sf"/>
</dbReference>
<dbReference type="EC" id="2.5.1.18" evidence="2"/>
<keyword evidence="9" id="KW-1185">Reference proteome</keyword>
<protein>
    <recommendedName>
        <fullName evidence="2">glutathione transferase</fullName>
        <ecNumber evidence="2">2.5.1.18</ecNumber>
    </recommendedName>
</protein>
<feature type="domain" description="GST C-terminal" evidence="7">
    <location>
        <begin position="284"/>
        <end position="405"/>
    </location>
</feature>
<dbReference type="FunFam" id="1.20.1050.10:FF:000030">
    <property type="entry name" value="Glutathione S-transferase S1"/>
    <property type="match status" value="2"/>
</dbReference>
<accession>A0A232F6L2</accession>
<dbReference type="GO" id="GO:0004602">
    <property type="term" value="F:glutathione peroxidase activity"/>
    <property type="evidence" value="ECO:0007669"/>
    <property type="project" value="UniProtKB-ARBA"/>
</dbReference>
<reference evidence="8 9" key="1">
    <citation type="journal article" date="2017" name="Curr. Biol.">
        <title>The Evolution of Venom by Co-option of Single-Copy Genes.</title>
        <authorList>
            <person name="Martinson E.O."/>
            <person name="Mrinalini"/>
            <person name="Kelkar Y.D."/>
            <person name="Chang C.H."/>
            <person name="Werren J.H."/>
        </authorList>
    </citation>
    <scope>NUCLEOTIDE SEQUENCE [LARGE SCALE GENOMIC DNA]</scope>
    <source>
        <strain evidence="8 9">Alberta</strain>
        <tissue evidence="8">Whole body</tissue>
    </source>
</reference>
<dbReference type="Gene3D" id="1.20.1050.10">
    <property type="match status" value="2"/>
</dbReference>
<name>A0A232F6L2_9HYME</name>
<comment type="similarity">
    <text evidence="4">Belongs to the GST superfamily. Sigma family.</text>
</comment>
<dbReference type="PROSITE" id="PS50404">
    <property type="entry name" value="GST_NTER"/>
    <property type="match status" value="2"/>
</dbReference>
<dbReference type="SFLD" id="SFLDG01205">
    <property type="entry name" value="AMPS.1"/>
    <property type="match status" value="2"/>
</dbReference>
<comment type="catalytic activity">
    <reaction evidence="5">
        <text>RX + glutathione = an S-substituted glutathione + a halide anion + H(+)</text>
        <dbReference type="Rhea" id="RHEA:16437"/>
        <dbReference type="ChEBI" id="CHEBI:15378"/>
        <dbReference type="ChEBI" id="CHEBI:16042"/>
        <dbReference type="ChEBI" id="CHEBI:17792"/>
        <dbReference type="ChEBI" id="CHEBI:57925"/>
        <dbReference type="ChEBI" id="CHEBI:90779"/>
        <dbReference type="EC" id="2.5.1.18"/>
    </reaction>
</comment>
<keyword evidence="3" id="KW-0808">Transferase</keyword>
<evidence type="ECO:0000256" key="3">
    <source>
        <dbReference type="ARBA" id="ARBA00022679"/>
    </source>
</evidence>
<evidence type="ECO:0000256" key="5">
    <source>
        <dbReference type="ARBA" id="ARBA00047960"/>
    </source>
</evidence>
<evidence type="ECO:0000313" key="9">
    <source>
        <dbReference type="Proteomes" id="UP000215335"/>
    </source>
</evidence>
<dbReference type="InterPro" id="IPR050213">
    <property type="entry name" value="GST_superfamily"/>
</dbReference>
<dbReference type="OrthoDB" id="414243at2759"/>
<proteinExistence type="inferred from homology"/>
<dbReference type="AlphaFoldDB" id="A0A232F6L2"/>
<evidence type="ECO:0000256" key="2">
    <source>
        <dbReference type="ARBA" id="ARBA00012452"/>
    </source>
</evidence>
<evidence type="ECO:0000256" key="1">
    <source>
        <dbReference type="ARBA" id="ARBA00011738"/>
    </source>
</evidence>
<dbReference type="InterPro" id="IPR010987">
    <property type="entry name" value="Glutathione-S-Trfase_C-like"/>
</dbReference>
<dbReference type="PANTHER" id="PTHR11571">
    <property type="entry name" value="GLUTATHIONE S-TRANSFERASE"/>
    <property type="match status" value="1"/>
</dbReference>
<dbReference type="GO" id="GO:0006749">
    <property type="term" value="P:glutathione metabolic process"/>
    <property type="evidence" value="ECO:0007669"/>
    <property type="project" value="TreeGrafter"/>
</dbReference>
<dbReference type="Pfam" id="PF14497">
    <property type="entry name" value="GST_C_3"/>
    <property type="match status" value="2"/>
</dbReference>
<dbReference type="InterPro" id="IPR036282">
    <property type="entry name" value="Glutathione-S-Trfase_C_sf"/>
</dbReference>
<dbReference type="SFLD" id="SFLDS00019">
    <property type="entry name" value="Glutathione_Transferase_(cytos"/>
    <property type="match status" value="2"/>
</dbReference>
<dbReference type="Proteomes" id="UP000215335">
    <property type="component" value="Unassembled WGS sequence"/>
</dbReference>
<dbReference type="Pfam" id="PF02798">
    <property type="entry name" value="GST_N"/>
    <property type="match status" value="2"/>
</dbReference>